<evidence type="ECO:0000256" key="1">
    <source>
        <dbReference type="SAM" id="MobiDB-lite"/>
    </source>
</evidence>
<dbReference type="InterPro" id="IPR001251">
    <property type="entry name" value="CRAL-TRIO_dom"/>
</dbReference>
<keyword evidence="4" id="KW-1185">Reference proteome</keyword>
<comment type="caution">
    <text evidence="3">The sequence shown here is derived from an EMBL/GenBank/DDBJ whole genome shotgun (WGS) entry which is preliminary data.</text>
</comment>
<dbReference type="InterPro" id="IPR036865">
    <property type="entry name" value="CRAL-TRIO_dom_sf"/>
</dbReference>
<feature type="region of interest" description="Disordered" evidence="1">
    <location>
        <begin position="282"/>
        <end position="319"/>
    </location>
</feature>
<evidence type="ECO:0000313" key="4">
    <source>
        <dbReference type="Proteomes" id="UP000232323"/>
    </source>
</evidence>
<dbReference type="AlphaFoldDB" id="A0A250XAF0"/>
<dbReference type="InterPro" id="IPR051064">
    <property type="entry name" value="SEC14/CRAL-TRIO_domain"/>
</dbReference>
<gene>
    <name evidence="3" type="ORF">CEUSTIGMA_g7455.t1</name>
</gene>
<evidence type="ECO:0000259" key="2">
    <source>
        <dbReference type="PROSITE" id="PS50191"/>
    </source>
</evidence>
<evidence type="ECO:0000313" key="3">
    <source>
        <dbReference type="EMBL" id="GAX80016.1"/>
    </source>
</evidence>
<protein>
    <recommendedName>
        <fullName evidence="2">CRAL-TRIO domain-containing protein</fullName>
    </recommendedName>
</protein>
<reference evidence="3 4" key="1">
    <citation type="submission" date="2017-08" db="EMBL/GenBank/DDBJ databases">
        <title>Acidophilic green algal genome provides insights into adaptation to an acidic environment.</title>
        <authorList>
            <person name="Hirooka S."/>
            <person name="Hirose Y."/>
            <person name="Kanesaki Y."/>
            <person name="Higuchi S."/>
            <person name="Fujiwara T."/>
            <person name="Onuma R."/>
            <person name="Era A."/>
            <person name="Ohbayashi R."/>
            <person name="Uzuka A."/>
            <person name="Nozaki H."/>
            <person name="Yoshikawa H."/>
            <person name="Miyagishima S.Y."/>
        </authorList>
    </citation>
    <scope>NUCLEOTIDE SEQUENCE [LARGE SCALE GENOMIC DNA]</scope>
    <source>
        <strain evidence="3 4">NIES-2499</strain>
    </source>
</reference>
<accession>A0A250XAF0</accession>
<sequence length="319" mass="35466">MSNTPERNIACLVDTHKFNISSLKANLQGEGILVDQYDDIWLLRFILSAKGDIIKAEKNIRLTLKWRAEKKLWLQAAKEGLPPPTPNFELFAKNIASDVYGRTVDGDMINIVRAGFANPRAVLNIASVEETVDYLMYCRELLFLRCDEETRRTGRLCKAVNVFDLNSFSLSKVHAKFGQVAAKSSKLSEICYPQVIDTQVIINMSGFLMAFVRLLRGLLSSGSQAKLKLCPGITLQDDISKCPFVRMRVALSSLPEFLGGTFSQPCSKVVLNQDQGDRSQEDLKCNMIQSARSEGQPEGDDSSPLDDFKSLKTISTGPC</sequence>
<dbReference type="Gene3D" id="3.40.525.10">
    <property type="entry name" value="CRAL-TRIO lipid binding domain"/>
    <property type="match status" value="1"/>
</dbReference>
<dbReference type="CDD" id="cd00170">
    <property type="entry name" value="SEC14"/>
    <property type="match status" value="1"/>
</dbReference>
<organism evidence="3 4">
    <name type="scientific">Chlamydomonas eustigma</name>
    <dbReference type="NCBI Taxonomy" id="1157962"/>
    <lineage>
        <taxon>Eukaryota</taxon>
        <taxon>Viridiplantae</taxon>
        <taxon>Chlorophyta</taxon>
        <taxon>core chlorophytes</taxon>
        <taxon>Chlorophyceae</taxon>
        <taxon>CS clade</taxon>
        <taxon>Chlamydomonadales</taxon>
        <taxon>Chlamydomonadaceae</taxon>
        <taxon>Chlamydomonas</taxon>
    </lineage>
</organism>
<dbReference type="Pfam" id="PF00650">
    <property type="entry name" value="CRAL_TRIO"/>
    <property type="match status" value="1"/>
</dbReference>
<dbReference type="PROSITE" id="PS50191">
    <property type="entry name" value="CRAL_TRIO"/>
    <property type="match status" value="1"/>
</dbReference>
<dbReference type="PANTHER" id="PTHR23324:SF83">
    <property type="entry name" value="SEC14-LIKE PROTEIN 2"/>
    <property type="match status" value="1"/>
</dbReference>
<proteinExistence type="predicted"/>
<dbReference type="InterPro" id="IPR036273">
    <property type="entry name" value="CRAL/TRIO_N_dom_sf"/>
</dbReference>
<feature type="domain" description="CRAL-TRIO" evidence="2">
    <location>
        <begin position="87"/>
        <end position="261"/>
    </location>
</feature>
<dbReference type="SUPFAM" id="SSF46938">
    <property type="entry name" value="CRAL/TRIO N-terminal domain"/>
    <property type="match status" value="1"/>
</dbReference>
<dbReference type="SUPFAM" id="SSF52087">
    <property type="entry name" value="CRAL/TRIO domain"/>
    <property type="match status" value="1"/>
</dbReference>
<dbReference type="PANTHER" id="PTHR23324">
    <property type="entry name" value="SEC14 RELATED PROTEIN"/>
    <property type="match status" value="1"/>
</dbReference>
<dbReference type="EMBL" id="BEGY01000048">
    <property type="protein sequence ID" value="GAX80016.1"/>
    <property type="molecule type" value="Genomic_DNA"/>
</dbReference>
<dbReference type="GO" id="GO:0005737">
    <property type="term" value="C:cytoplasm"/>
    <property type="evidence" value="ECO:0007669"/>
    <property type="project" value="TreeGrafter"/>
</dbReference>
<dbReference type="Proteomes" id="UP000232323">
    <property type="component" value="Unassembled WGS sequence"/>
</dbReference>
<dbReference type="OrthoDB" id="1434354at2759"/>
<name>A0A250XAF0_9CHLO</name>